<dbReference type="InterPro" id="IPR009057">
    <property type="entry name" value="Homeodomain-like_sf"/>
</dbReference>
<dbReference type="AlphaFoldDB" id="A0A1L0B301"/>
<reference evidence="4" key="1">
    <citation type="submission" date="2016-11" db="EMBL/GenBank/DDBJ databases">
        <authorList>
            <person name="Guldener U."/>
        </authorList>
    </citation>
    <scope>NUCLEOTIDE SEQUENCE [LARGE SCALE GENOMIC DNA]</scope>
</reference>
<keyword evidence="4" id="KW-1185">Reference proteome</keyword>
<dbReference type="Proteomes" id="UP000183365">
    <property type="component" value="Unassembled WGS sequence"/>
</dbReference>
<evidence type="ECO:0000256" key="1">
    <source>
        <dbReference type="ARBA" id="ARBA00023125"/>
    </source>
</evidence>
<dbReference type="VEuPathDB" id="FungiDB:HGUI_02970"/>
<sequence>MLNTSKQYSENINMDNQNMDLKLNRATLEQKLAIVLFFKYHKDELPRFKLVNMLNKKISISISSLSSWLKNEQTLREKYMKMSQKSMDTFNFNQIIQDILNSDDLDEVKSRNNSISLNNININKDNPRNKYIKINKMMDDLVMERKQKQLPITESILKSYWIKFYPLCNIKDPKRSKGPSNGWLDNFKNKHELKNYGNDYNFELNIVKSNDNRINKGIKNKPHPLSNASTDKLLQNGSSIMYDQPDSNMSHQSALYITKPSNKYDSPHGKQVFDDKVNLKPQSMNITTSEKTSVAVQAVPLTATASMNTQDNIRNTINMQSRIMASQTDLLNALKPPQQESTDSFFKKFGSGIFNFNNASSKDLENVNAFFQQQKQNQSSNNENFNKNDSTSILSWFKNTAIQPQQKIPSTGMSFLNLSQYNKREDVPSSHGSENLSNRDNTLYNEFNTSRGNDYLRQQVKSEPVLKKDKRLSKILSGETFNEQKNKDASTYLSDDSDSDGGLEINVSKNFTNEQIDVLLNVHVYNFLNKNQTKYIKSLEKFREFMDAYNSEK</sequence>
<dbReference type="OrthoDB" id="3972786at2759"/>
<organism evidence="3 4">
    <name type="scientific">Hanseniaspora guilliermondii</name>
    <dbReference type="NCBI Taxonomy" id="56406"/>
    <lineage>
        <taxon>Eukaryota</taxon>
        <taxon>Fungi</taxon>
        <taxon>Dikarya</taxon>
        <taxon>Ascomycota</taxon>
        <taxon>Saccharomycotina</taxon>
        <taxon>Saccharomycetes</taxon>
        <taxon>Saccharomycodales</taxon>
        <taxon>Saccharomycodaceae</taxon>
        <taxon>Hanseniaspora</taxon>
    </lineage>
</organism>
<proteinExistence type="predicted"/>
<evidence type="ECO:0000313" key="3">
    <source>
        <dbReference type="EMBL" id="SGZ40770.1"/>
    </source>
</evidence>
<gene>
    <name evidence="3" type="ORF">HGUI_02970</name>
</gene>
<dbReference type="EMBL" id="FQNF01000063">
    <property type="protein sequence ID" value="SGZ40770.1"/>
    <property type="molecule type" value="Genomic_DNA"/>
</dbReference>
<dbReference type="GO" id="GO:0003677">
    <property type="term" value="F:DNA binding"/>
    <property type="evidence" value="ECO:0007669"/>
    <property type="project" value="UniProtKB-KW"/>
</dbReference>
<dbReference type="Pfam" id="PF03221">
    <property type="entry name" value="HTH_Tnp_Tc5"/>
    <property type="match status" value="1"/>
</dbReference>
<dbReference type="PROSITE" id="PS51253">
    <property type="entry name" value="HTH_CENPB"/>
    <property type="match status" value="1"/>
</dbReference>
<name>A0A1L0B301_9ASCO</name>
<keyword evidence="1" id="KW-0238">DNA-binding</keyword>
<feature type="domain" description="HTH CENPB-type" evidence="2">
    <location>
        <begin position="122"/>
        <end position="197"/>
    </location>
</feature>
<dbReference type="InterPro" id="IPR006600">
    <property type="entry name" value="HTH_CenpB_DNA-bd_dom"/>
</dbReference>
<dbReference type="Gene3D" id="1.10.10.60">
    <property type="entry name" value="Homeodomain-like"/>
    <property type="match status" value="1"/>
</dbReference>
<protein>
    <recommendedName>
        <fullName evidence="2">HTH CENPB-type domain-containing protein</fullName>
    </recommendedName>
</protein>
<evidence type="ECO:0000259" key="2">
    <source>
        <dbReference type="PROSITE" id="PS51253"/>
    </source>
</evidence>
<dbReference type="SUPFAM" id="SSF46689">
    <property type="entry name" value="Homeodomain-like"/>
    <property type="match status" value="1"/>
</dbReference>
<evidence type="ECO:0000313" key="4">
    <source>
        <dbReference type="Proteomes" id="UP000183365"/>
    </source>
</evidence>
<accession>A0A1L0B301</accession>